<comment type="caution">
    <text evidence="3">The sequence shown here is derived from an EMBL/GenBank/DDBJ whole genome shotgun (WGS) entry which is preliminary data.</text>
</comment>
<protein>
    <recommendedName>
        <fullName evidence="2">YCII-related domain-containing protein</fullName>
    </recommendedName>
</protein>
<dbReference type="EMBL" id="SHKR01000011">
    <property type="protein sequence ID" value="RZU20550.1"/>
    <property type="molecule type" value="Genomic_DNA"/>
</dbReference>
<evidence type="ECO:0000259" key="2">
    <source>
        <dbReference type="Pfam" id="PF03795"/>
    </source>
</evidence>
<reference evidence="3 4" key="1">
    <citation type="journal article" date="2015" name="Stand. Genomic Sci.">
        <title>Genomic Encyclopedia of Bacterial and Archaeal Type Strains, Phase III: the genomes of soil and plant-associated and newly described type strains.</title>
        <authorList>
            <person name="Whitman W.B."/>
            <person name="Woyke T."/>
            <person name="Klenk H.P."/>
            <person name="Zhou Y."/>
            <person name="Lilburn T.G."/>
            <person name="Beck B.J."/>
            <person name="De Vos P."/>
            <person name="Vandamme P."/>
            <person name="Eisen J.A."/>
            <person name="Garrity G."/>
            <person name="Hugenholtz P."/>
            <person name="Kyrpides N.C."/>
        </authorList>
    </citation>
    <scope>NUCLEOTIDE SEQUENCE [LARGE SCALE GENOMIC DNA]</scope>
    <source>
        <strain evidence="3 4">VKM Ac-2540</strain>
    </source>
</reference>
<evidence type="ECO:0000313" key="4">
    <source>
        <dbReference type="Proteomes" id="UP000292027"/>
    </source>
</evidence>
<proteinExistence type="inferred from homology"/>
<accession>A0A4Q7XBD4</accession>
<organism evidence="3 4">
    <name type="scientific">Kribbella rubisoli</name>
    <dbReference type="NCBI Taxonomy" id="3075929"/>
    <lineage>
        <taxon>Bacteria</taxon>
        <taxon>Bacillati</taxon>
        <taxon>Actinomycetota</taxon>
        <taxon>Actinomycetes</taxon>
        <taxon>Propionibacteriales</taxon>
        <taxon>Kribbellaceae</taxon>
        <taxon>Kribbella</taxon>
    </lineage>
</organism>
<name>A0A4Q7XBD4_9ACTN</name>
<dbReference type="Pfam" id="PF03795">
    <property type="entry name" value="YCII"/>
    <property type="match status" value="1"/>
</dbReference>
<feature type="domain" description="YCII-related" evidence="2">
    <location>
        <begin position="1"/>
        <end position="115"/>
    </location>
</feature>
<keyword evidence="4" id="KW-1185">Reference proteome</keyword>
<dbReference type="OrthoDB" id="668782at2"/>
<dbReference type="Gene3D" id="3.30.70.1060">
    <property type="entry name" value="Dimeric alpha+beta barrel"/>
    <property type="match status" value="1"/>
</dbReference>
<comment type="similarity">
    <text evidence="1">Belongs to the YciI family.</text>
</comment>
<dbReference type="SUPFAM" id="SSF54909">
    <property type="entry name" value="Dimeric alpha+beta barrel"/>
    <property type="match status" value="1"/>
</dbReference>
<dbReference type="RefSeq" id="WP_130443261.1">
    <property type="nucleotide sequence ID" value="NZ_SHKR01000011.1"/>
</dbReference>
<dbReference type="PANTHER" id="PTHR35174:SF3">
    <property type="entry name" value="BLL7171 PROTEIN"/>
    <property type="match status" value="1"/>
</dbReference>
<dbReference type="InterPro" id="IPR005545">
    <property type="entry name" value="YCII"/>
</dbReference>
<dbReference type="InterPro" id="IPR011008">
    <property type="entry name" value="Dimeric_a/b-barrel"/>
</dbReference>
<dbReference type="PANTHER" id="PTHR35174">
    <property type="entry name" value="BLL7171 PROTEIN-RELATED"/>
    <property type="match status" value="1"/>
</dbReference>
<dbReference type="Proteomes" id="UP000292027">
    <property type="component" value="Unassembled WGS sequence"/>
</dbReference>
<dbReference type="AlphaFoldDB" id="A0A4Q7XBD4"/>
<evidence type="ECO:0000256" key="1">
    <source>
        <dbReference type="ARBA" id="ARBA00007689"/>
    </source>
</evidence>
<evidence type="ECO:0000313" key="3">
    <source>
        <dbReference type="EMBL" id="RZU20550.1"/>
    </source>
</evidence>
<gene>
    <name evidence="3" type="ORF">EV645_2785</name>
</gene>
<sequence>MKYLLLAYGDQAAWDTVDVNSPEFLAACKFYEDLAAELTATGELLGTEGLAHPALSRTVRRTAAGPVASDGPFAESKEVLASFAIVDCESHDRVMAIAARIVDAVGETVEVRPIMAGPEDIRPDS</sequence>